<evidence type="ECO:0000256" key="2">
    <source>
        <dbReference type="ARBA" id="ARBA00022833"/>
    </source>
</evidence>
<feature type="region of interest" description="Disordered" evidence="4">
    <location>
        <begin position="248"/>
        <end position="289"/>
    </location>
</feature>
<comment type="caution">
    <text evidence="6">The sequence shown here is derived from an EMBL/GenBank/DDBJ whole genome shotgun (WGS) entry which is preliminary data.</text>
</comment>
<evidence type="ECO:0000313" key="6">
    <source>
        <dbReference type="EMBL" id="KAF9418585.1"/>
    </source>
</evidence>
<feature type="non-terminal residue" evidence="6">
    <location>
        <position position="1"/>
    </location>
</feature>
<feature type="compositionally biased region" description="Acidic residues" evidence="4">
    <location>
        <begin position="274"/>
        <end position="283"/>
    </location>
</feature>
<dbReference type="PANTHER" id="PTHR20973:SF0">
    <property type="entry name" value="NON-STRUCTURAL MAINTENANCE OF CHROMOSOMES ELEMENT 1 HOMOLOG"/>
    <property type="match status" value="1"/>
</dbReference>
<keyword evidence="3" id="KW-0863">Zinc-finger</keyword>
<proteinExistence type="inferred from homology"/>
<dbReference type="PROSITE" id="PS50081">
    <property type="entry name" value="ZF_DAG_PE_2"/>
    <property type="match status" value="1"/>
</dbReference>
<evidence type="ECO:0000259" key="5">
    <source>
        <dbReference type="PROSITE" id="PS50081"/>
    </source>
</evidence>
<dbReference type="Gene3D" id="1.10.10.10">
    <property type="entry name" value="Winged helix-like DNA-binding domain superfamily/Winged helix DNA-binding domain"/>
    <property type="match status" value="1"/>
</dbReference>
<dbReference type="InterPro" id="IPR011513">
    <property type="entry name" value="Nse1"/>
</dbReference>
<dbReference type="Gene3D" id="3.90.1150.220">
    <property type="match status" value="1"/>
</dbReference>
<comment type="catalytic activity">
    <reaction evidence="3">
        <text>S-ubiquitinyl-[E2 ubiquitin-conjugating enzyme]-L-cysteine + [acceptor protein]-L-lysine = [E2 ubiquitin-conjugating enzyme]-L-cysteine + N(6)-ubiquitinyl-[acceptor protein]-L-lysine.</text>
        <dbReference type="EC" id="2.3.2.27"/>
    </reaction>
</comment>
<name>A0A835LC01_SPOEX</name>
<evidence type="ECO:0000313" key="7">
    <source>
        <dbReference type="Proteomes" id="UP000648187"/>
    </source>
</evidence>
<evidence type="ECO:0000256" key="3">
    <source>
        <dbReference type="RuleBase" id="RU368018"/>
    </source>
</evidence>
<keyword evidence="1 3" id="KW-0479">Metal-binding</keyword>
<feature type="domain" description="Phorbol-ester/DAG-type" evidence="5">
    <location>
        <begin position="172"/>
        <end position="227"/>
    </location>
</feature>
<comment type="subunit">
    <text evidence="3">Component of the Smc5-Smc6 complex.</text>
</comment>
<dbReference type="InterPro" id="IPR046349">
    <property type="entry name" value="C1-like_sf"/>
</dbReference>
<dbReference type="GO" id="GO:0000724">
    <property type="term" value="P:double-strand break repair via homologous recombination"/>
    <property type="evidence" value="ECO:0007669"/>
    <property type="project" value="TreeGrafter"/>
</dbReference>
<gene>
    <name evidence="6" type="ORF">HW555_004633</name>
</gene>
<keyword evidence="3" id="KW-0833">Ubl conjugation pathway</keyword>
<organism evidence="6 7">
    <name type="scientific">Spodoptera exigua</name>
    <name type="common">Beet armyworm</name>
    <name type="synonym">Noctua fulgens</name>
    <dbReference type="NCBI Taxonomy" id="7107"/>
    <lineage>
        <taxon>Eukaryota</taxon>
        <taxon>Metazoa</taxon>
        <taxon>Ecdysozoa</taxon>
        <taxon>Arthropoda</taxon>
        <taxon>Hexapoda</taxon>
        <taxon>Insecta</taxon>
        <taxon>Pterygota</taxon>
        <taxon>Neoptera</taxon>
        <taxon>Endopterygota</taxon>
        <taxon>Lepidoptera</taxon>
        <taxon>Glossata</taxon>
        <taxon>Ditrysia</taxon>
        <taxon>Noctuoidea</taxon>
        <taxon>Noctuidae</taxon>
        <taxon>Amphipyrinae</taxon>
        <taxon>Spodoptera</taxon>
    </lineage>
</organism>
<dbReference type="AlphaFoldDB" id="A0A835LC01"/>
<dbReference type="Pfam" id="PF07574">
    <property type="entry name" value="SMC_Nse1"/>
    <property type="match status" value="1"/>
</dbReference>
<sequence length="289" mass="33288">TIDWTTLYIRVITMTYGKLHRFFLRTVASQGAVSMTDAQEIVQKYNDEEETSVQDVVKSINDEIRQFQQEIKITSDEVTNEKVIVFLSLGYDEATKAQNLFTANELEYFRVILEQIMTTESRQITGMNAINLASSMKSTFTKSDAQRMLNTWHRMKYLDKDQNNYALGVRAVHEFEGYIRQNMPDTVEQCCLCKQIVFRGYNCPACALAIHNRCLMGYLSKIQKWPCCKVDFDQSQLDRLTSAGLLSQSQESNATQNTEEQNTEVQPSQTQESENIDMTEEVIPEISQR</sequence>
<comment type="subcellular location">
    <subcellularLocation>
        <location evidence="3">Nucleus</location>
    </subcellularLocation>
</comment>
<keyword evidence="3" id="KW-0234">DNA repair</keyword>
<dbReference type="GO" id="GO:0008270">
    <property type="term" value="F:zinc ion binding"/>
    <property type="evidence" value="ECO:0007669"/>
    <property type="project" value="UniProtKB-KW"/>
</dbReference>
<comment type="similarity">
    <text evidence="3">Belongs to the NSE1 family.</text>
</comment>
<keyword evidence="3" id="KW-0233">DNA recombination</keyword>
<dbReference type="EC" id="2.3.2.27" evidence="3"/>
<feature type="non-terminal residue" evidence="6">
    <location>
        <position position="289"/>
    </location>
</feature>
<evidence type="ECO:0000256" key="1">
    <source>
        <dbReference type="ARBA" id="ARBA00022723"/>
    </source>
</evidence>
<keyword evidence="7" id="KW-1185">Reference proteome</keyword>
<dbReference type="SUPFAM" id="SSF57889">
    <property type="entry name" value="Cysteine-rich domain"/>
    <property type="match status" value="1"/>
</dbReference>
<feature type="compositionally biased region" description="Polar residues" evidence="4">
    <location>
        <begin position="248"/>
        <end position="273"/>
    </location>
</feature>
<dbReference type="GO" id="GO:0061630">
    <property type="term" value="F:ubiquitin protein ligase activity"/>
    <property type="evidence" value="ECO:0007669"/>
    <property type="project" value="UniProtKB-EC"/>
</dbReference>
<dbReference type="PANTHER" id="PTHR20973">
    <property type="entry name" value="NON-SMC ELEMENT 1-RELATED"/>
    <property type="match status" value="1"/>
</dbReference>
<dbReference type="Proteomes" id="UP000648187">
    <property type="component" value="Unassembled WGS sequence"/>
</dbReference>
<dbReference type="GO" id="GO:0005634">
    <property type="term" value="C:nucleus"/>
    <property type="evidence" value="ECO:0007669"/>
    <property type="project" value="UniProtKB-SubCell"/>
</dbReference>
<reference evidence="6" key="1">
    <citation type="submission" date="2020-08" db="EMBL/GenBank/DDBJ databases">
        <title>Spodoptera exigua strain:BAW_Kor-Di-RS1 Genome sequencing and assembly.</title>
        <authorList>
            <person name="Kim J."/>
            <person name="Nam H.Y."/>
            <person name="Kwon M."/>
            <person name="Choi J.H."/>
            <person name="Cho S.R."/>
            <person name="Kim G.-H."/>
        </authorList>
    </citation>
    <scope>NUCLEOTIDE SEQUENCE</scope>
    <source>
        <strain evidence="6">BAW_Kor-Di-RS1</strain>
        <tissue evidence="6">Whole-body</tissue>
    </source>
</reference>
<keyword evidence="3" id="KW-0539">Nucleus</keyword>
<accession>A0A835LC01</accession>
<dbReference type="EMBL" id="JACKWZ010000053">
    <property type="protein sequence ID" value="KAF9418585.1"/>
    <property type="molecule type" value="Genomic_DNA"/>
</dbReference>
<dbReference type="InterPro" id="IPR002219">
    <property type="entry name" value="PKC_DAG/PE"/>
</dbReference>
<keyword evidence="2 3" id="KW-0862">Zinc</keyword>
<dbReference type="InterPro" id="IPR036388">
    <property type="entry name" value="WH-like_DNA-bd_sf"/>
</dbReference>
<keyword evidence="3" id="KW-0808">Transferase</keyword>
<evidence type="ECO:0000256" key="4">
    <source>
        <dbReference type="SAM" id="MobiDB-lite"/>
    </source>
</evidence>
<protein>
    <recommendedName>
        <fullName evidence="3">Non-structural maintenance of chromosomes element 1 homolog</fullName>
        <ecNumber evidence="3">2.3.2.27</ecNumber>
    </recommendedName>
</protein>
<dbReference type="GO" id="GO:0030915">
    <property type="term" value="C:Smc5-Smc6 complex"/>
    <property type="evidence" value="ECO:0007669"/>
    <property type="project" value="UniProtKB-UniRule"/>
</dbReference>
<keyword evidence="3" id="KW-0227">DNA damage</keyword>